<dbReference type="RefSeq" id="WP_289412437.1">
    <property type="nucleotide sequence ID" value="NZ_JAQIBD010000001.1"/>
</dbReference>
<accession>A0ABT7QX48</accession>
<name>A0ABT7QX48_9BACT</name>
<organism evidence="2 3">
    <name type="scientific">Sulfurovum zhangzhouensis</name>
    <dbReference type="NCBI Taxonomy" id="3019067"/>
    <lineage>
        <taxon>Bacteria</taxon>
        <taxon>Pseudomonadati</taxon>
        <taxon>Campylobacterota</taxon>
        <taxon>Epsilonproteobacteria</taxon>
        <taxon>Campylobacterales</taxon>
        <taxon>Sulfurovaceae</taxon>
        <taxon>Sulfurovum</taxon>
    </lineage>
</organism>
<evidence type="ECO:0000313" key="3">
    <source>
        <dbReference type="Proteomes" id="UP001169069"/>
    </source>
</evidence>
<protein>
    <submittedName>
        <fullName evidence="2">Uncharacterized protein</fullName>
    </submittedName>
</protein>
<dbReference type="Proteomes" id="UP001169069">
    <property type="component" value="Unassembled WGS sequence"/>
</dbReference>
<gene>
    <name evidence="2" type="ORF">PGH07_02930</name>
</gene>
<keyword evidence="1" id="KW-1133">Transmembrane helix</keyword>
<comment type="caution">
    <text evidence="2">The sequence shown here is derived from an EMBL/GenBank/DDBJ whole genome shotgun (WGS) entry which is preliminary data.</text>
</comment>
<keyword evidence="3" id="KW-1185">Reference proteome</keyword>
<sequence>MVRQVRSLILWTLIYRFRRRLTFVAVLLSMVLLSQWIYGDIVEYLRLSENVAYLSYVLVGKWILIFSNIAISAYLILTMFRKEEKTDKKNKSKEKNRKQEVITVDTLTERERSFLTRKLRTKAEILMDKK</sequence>
<evidence type="ECO:0000256" key="1">
    <source>
        <dbReference type="SAM" id="Phobius"/>
    </source>
</evidence>
<feature type="transmembrane region" description="Helical" evidence="1">
    <location>
        <begin position="21"/>
        <end position="39"/>
    </location>
</feature>
<evidence type="ECO:0000313" key="2">
    <source>
        <dbReference type="EMBL" id="MDM5271119.1"/>
    </source>
</evidence>
<keyword evidence="1" id="KW-0812">Transmembrane</keyword>
<reference evidence="2" key="1">
    <citation type="submission" date="2023-01" db="EMBL/GenBank/DDBJ databases">
        <title>Sulfurovum sp. zt1-1 genome assembly.</title>
        <authorList>
            <person name="Wang J."/>
        </authorList>
    </citation>
    <scope>NUCLEOTIDE SEQUENCE</scope>
    <source>
        <strain evidence="2">Zt1-1</strain>
    </source>
</reference>
<keyword evidence="1" id="KW-0472">Membrane</keyword>
<proteinExistence type="predicted"/>
<dbReference type="EMBL" id="JAQIBD010000001">
    <property type="protein sequence ID" value="MDM5271119.1"/>
    <property type="molecule type" value="Genomic_DNA"/>
</dbReference>
<feature type="transmembrane region" description="Helical" evidence="1">
    <location>
        <begin position="59"/>
        <end position="80"/>
    </location>
</feature>